<organism evidence="2 3">
    <name type="scientific">Domibacillus aminovorans</name>
    <dbReference type="NCBI Taxonomy" id="29332"/>
    <lineage>
        <taxon>Bacteria</taxon>
        <taxon>Bacillati</taxon>
        <taxon>Bacillota</taxon>
        <taxon>Bacilli</taxon>
        <taxon>Bacillales</taxon>
        <taxon>Bacillaceae</taxon>
        <taxon>Domibacillus</taxon>
    </lineage>
</organism>
<accession>A0A177L7N0</accession>
<keyword evidence="3" id="KW-1185">Reference proteome</keyword>
<dbReference type="RefSeq" id="WP_018392004.1">
    <property type="nucleotide sequence ID" value="NZ_JBCNAN010000009.1"/>
</dbReference>
<evidence type="ECO:0000313" key="1">
    <source>
        <dbReference type="EMBL" id="OAH59624.1"/>
    </source>
</evidence>
<evidence type="ECO:0000313" key="3">
    <source>
        <dbReference type="Proteomes" id="UP000076935"/>
    </source>
</evidence>
<reference evidence="3 4" key="1">
    <citation type="submission" date="2016-01" db="EMBL/GenBank/DDBJ databases">
        <title>Investigation of taxonomic status of Bacillus aminovorans.</title>
        <authorList>
            <person name="Verma A."/>
            <person name="Pal Y."/>
            <person name="Krishnamurthi S."/>
        </authorList>
    </citation>
    <scope>NUCLEOTIDE SEQUENCE [LARGE SCALE GENOMIC DNA]</scope>
    <source>
        <strain evidence="2 3">DSM 1314</strain>
        <strain evidence="1 4">DSM 4337</strain>
    </source>
</reference>
<name>A0A177L7N0_9BACI</name>
<comment type="caution">
    <text evidence="2">The sequence shown here is derived from an EMBL/GenBank/DDBJ whole genome shotgun (WGS) entry which is preliminary data.</text>
</comment>
<dbReference type="AlphaFoldDB" id="A0A177L7N0"/>
<dbReference type="OrthoDB" id="9863733at2"/>
<dbReference type="EMBL" id="LQWY01000034">
    <property type="protein sequence ID" value="OAH60711.1"/>
    <property type="molecule type" value="Genomic_DNA"/>
</dbReference>
<evidence type="ECO:0000313" key="2">
    <source>
        <dbReference type="EMBL" id="OAH60711.1"/>
    </source>
</evidence>
<dbReference type="Proteomes" id="UP000077271">
    <property type="component" value="Unassembled WGS sequence"/>
</dbReference>
<protein>
    <submittedName>
        <fullName evidence="2">Uncharacterized protein</fullName>
    </submittedName>
</protein>
<proteinExistence type="predicted"/>
<gene>
    <name evidence="1" type="ORF">AWH48_00525</name>
    <name evidence="2" type="ORF">AWH49_02875</name>
</gene>
<evidence type="ECO:0000313" key="4">
    <source>
        <dbReference type="Proteomes" id="UP000077271"/>
    </source>
</evidence>
<dbReference type="EMBL" id="LQWZ01000001">
    <property type="protein sequence ID" value="OAH59624.1"/>
    <property type="molecule type" value="Genomic_DNA"/>
</dbReference>
<sequence>MTEYEKAKVHLIEKWMKSRELDTQQEDEFNKGITYGMLSGLHSICYQEFLTRPAEENWLVFEDWLQQEVIRLKNKR</sequence>
<dbReference type="Proteomes" id="UP000076935">
    <property type="component" value="Unassembled WGS sequence"/>
</dbReference>